<dbReference type="PANTHER" id="PTHR38733:SF1">
    <property type="entry name" value="TYPE IV METHYL-DIRECTED RESTRICTION ENZYME ECOKMCRBC"/>
    <property type="match status" value="1"/>
</dbReference>
<proteinExistence type="predicted"/>
<sequence length="429" mass="47662">MIHRTVLEWNTLPYGSGQAEIPRDIAERLVTVAENSAMPGALQDQRHGLRACGMVGMIVAPGAELEILPKIDTPQQHGAQAVSSIRRRLVHMLAVVLDINVADGDIAHLGTQEETLLEVLIRLFSRRLSEAVKPGLPRRYVEQADDLPALRGRLDVTRQFSVLAVSPQKLACRYDEMACDTPLNQIMKAAVERLLRLSRAADNQRRLRELAFVYADVSPVAVSALRWDRVVLDRTTTRWKTPLKLARLLLGQRFQTTSGGVTQGFSLLFEMNVLFEKYIACRLRTALAGTGLHAAAQKGRRYALYTPEEKGVFQTIPDILIKRGNAIVQIVDTKWKCLARQDDDPRQGVSQADIYQMMAYARIYDCPRLMLLYPHHAGLGVDPVCNTHYIATPSGPDVLEVATIDISDNAALLRNLRTLCADGETGSPL</sequence>
<keyword evidence="1" id="KW-0255">Endonuclease</keyword>
<keyword evidence="1" id="KW-0540">Nuclease</keyword>
<dbReference type="OrthoDB" id="307209at2"/>
<evidence type="ECO:0000313" key="1">
    <source>
        <dbReference type="EMBL" id="PYD64434.1"/>
    </source>
</evidence>
<dbReference type="GO" id="GO:0004519">
    <property type="term" value="F:endonuclease activity"/>
    <property type="evidence" value="ECO:0007669"/>
    <property type="project" value="UniProtKB-KW"/>
</dbReference>
<name>A0A318PWP1_9PROT</name>
<dbReference type="PANTHER" id="PTHR38733">
    <property type="entry name" value="PROTEIN MCRC"/>
    <property type="match status" value="1"/>
</dbReference>
<dbReference type="Pfam" id="PF10117">
    <property type="entry name" value="McrBC"/>
    <property type="match status" value="1"/>
</dbReference>
<dbReference type="RefSeq" id="WP_110912256.1">
    <property type="nucleotide sequence ID" value="NZ_NKUF01000002.1"/>
</dbReference>
<protein>
    <submittedName>
        <fullName evidence="1">Restriction endonuclease</fullName>
    </submittedName>
</protein>
<dbReference type="AlphaFoldDB" id="A0A318PWP1"/>
<dbReference type="EMBL" id="NKUF01000002">
    <property type="protein sequence ID" value="PYD64434.1"/>
    <property type="molecule type" value="Genomic_DNA"/>
</dbReference>
<organism evidence="1 2">
    <name type="scientific">Gluconacetobacter entanii</name>
    <dbReference type="NCBI Taxonomy" id="108528"/>
    <lineage>
        <taxon>Bacteria</taxon>
        <taxon>Pseudomonadati</taxon>
        <taxon>Pseudomonadota</taxon>
        <taxon>Alphaproteobacteria</taxon>
        <taxon>Acetobacterales</taxon>
        <taxon>Acetobacteraceae</taxon>
        <taxon>Gluconacetobacter</taxon>
    </lineage>
</organism>
<gene>
    <name evidence="1" type="ORF">CFR72_01155</name>
</gene>
<accession>A0A318PWP1</accession>
<keyword evidence="1" id="KW-0378">Hydrolase</keyword>
<reference evidence="1 2" key="1">
    <citation type="submission" date="2017-07" db="EMBL/GenBank/DDBJ databases">
        <title>A draft genome sequence of Gluconacetobacter entanii LTH 4560.</title>
        <authorList>
            <person name="Skraban J."/>
            <person name="Cleenwerck I."/>
            <person name="Vandamme P."/>
            <person name="Trcek J."/>
        </authorList>
    </citation>
    <scope>NUCLEOTIDE SEQUENCE [LARGE SCALE GENOMIC DNA]</scope>
    <source>
        <strain evidence="1 2">LTH 4560</strain>
    </source>
</reference>
<dbReference type="InterPro" id="IPR019292">
    <property type="entry name" value="McrC"/>
</dbReference>
<comment type="caution">
    <text evidence="1">The sequence shown here is derived from an EMBL/GenBank/DDBJ whole genome shotgun (WGS) entry which is preliminary data.</text>
</comment>
<evidence type="ECO:0000313" key="2">
    <source>
        <dbReference type="Proteomes" id="UP000248301"/>
    </source>
</evidence>
<dbReference type="Proteomes" id="UP000248301">
    <property type="component" value="Unassembled WGS sequence"/>
</dbReference>